<feature type="chain" id="PRO_5043204476" evidence="6">
    <location>
        <begin position="23"/>
        <end position="449"/>
    </location>
</feature>
<evidence type="ECO:0000256" key="4">
    <source>
        <dbReference type="ARBA" id="ARBA00023136"/>
    </source>
</evidence>
<evidence type="ECO:0000256" key="6">
    <source>
        <dbReference type="SAM" id="SignalP"/>
    </source>
</evidence>
<dbReference type="InterPro" id="IPR033985">
    <property type="entry name" value="SusD-like_N"/>
</dbReference>
<evidence type="ECO:0000259" key="7">
    <source>
        <dbReference type="Pfam" id="PF07980"/>
    </source>
</evidence>
<dbReference type="CDD" id="cd08977">
    <property type="entry name" value="SusD"/>
    <property type="match status" value="1"/>
</dbReference>
<dbReference type="RefSeq" id="WP_132038254.1">
    <property type="nucleotide sequence ID" value="NZ_QWDN01000013.1"/>
</dbReference>
<dbReference type="EMBL" id="QWDN01000013">
    <property type="protein sequence ID" value="TEB41822.1"/>
    <property type="molecule type" value="Genomic_DNA"/>
</dbReference>
<name>A0A4Y7U7S0_9FLAO</name>
<dbReference type="Proteomes" id="UP000298340">
    <property type="component" value="Unassembled WGS sequence"/>
</dbReference>
<dbReference type="Pfam" id="PF14322">
    <property type="entry name" value="SusD-like_3"/>
    <property type="match status" value="1"/>
</dbReference>
<feature type="signal peptide" evidence="6">
    <location>
        <begin position="1"/>
        <end position="22"/>
    </location>
</feature>
<reference evidence="9" key="3">
    <citation type="submission" date="2019-03" db="EMBL/GenBank/DDBJ databases">
        <authorList>
            <person name="Whitman W."/>
            <person name="Huntemann M."/>
            <person name="Clum A."/>
            <person name="Pillay M."/>
            <person name="Palaniappan K."/>
            <person name="Varghese N."/>
            <person name="Mikhailova N."/>
            <person name="Stamatis D."/>
            <person name="Reddy T."/>
            <person name="Daum C."/>
            <person name="Shapiro N."/>
            <person name="Ivanova N."/>
            <person name="Kyrpides N."/>
            <person name="Woyke T."/>
        </authorList>
    </citation>
    <scope>NUCLEOTIDE SEQUENCE</scope>
    <source>
        <strain evidence="9">P5626</strain>
    </source>
</reference>
<evidence type="ECO:0000313" key="10">
    <source>
        <dbReference type="EMBL" id="TEB41822.1"/>
    </source>
</evidence>
<keyword evidence="5" id="KW-0998">Cell outer membrane</keyword>
<dbReference type="PROSITE" id="PS51257">
    <property type="entry name" value="PROKAR_LIPOPROTEIN"/>
    <property type="match status" value="1"/>
</dbReference>
<dbReference type="Proteomes" id="UP000295270">
    <property type="component" value="Unassembled WGS sequence"/>
</dbReference>
<reference evidence="9 11" key="1">
    <citation type="journal article" date="2015" name="Stand. Genomic Sci.">
        <title>Genomic Encyclopedia of Bacterial and Archaeal Type Strains, Phase III: the genomes of soil and plant-associated and newly described type strains.</title>
        <authorList>
            <person name="Whitman W.B."/>
            <person name="Woyke T."/>
            <person name="Klenk H.P."/>
            <person name="Zhou Y."/>
            <person name="Lilburn T.G."/>
            <person name="Beck B.J."/>
            <person name="De Vos P."/>
            <person name="Vandamme P."/>
            <person name="Eisen J.A."/>
            <person name="Garrity G."/>
            <person name="Hugenholtz P."/>
            <person name="Kyrpides N.C."/>
        </authorList>
    </citation>
    <scope>NUCLEOTIDE SEQUENCE [LARGE SCALE GENOMIC DNA]</scope>
    <source>
        <strain evidence="9 11">P5626</strain>
    </source>
</reference>
<feature type="domain" description="RagB/SusD" evidence="7">
    <location>
        <begin position="292"/>
        <end position="417"/>
    </location>
</feature>
<evidence type="ECO:0000256" key="3">
    <source>
        <dbReference type="ARBA" id="ARBA00022729"/>
    </source>
</evidence>
<gene>
    <name evidence="10" type="ORF">D0809_23385</name>
    <name evidence="9" type="ORF">EV142_11437</name>
</gene>
<dbReference type="SUPFAM" id="SSF48452">
    <property type="entry name" value="TPR-like"/>
    <property type="match status" value="1"/>
</dbReference>
<keyword evidence="4" id="KW-0472">Membrane</keyword>
<evidence type="ECO:0000256" key="2">
    <source>
        <dbReference type="ARBA" id="ARBA00006275"/>
    </source>
</evidence>
<dbReference type="EMBL" id="SLWA01000014">
    <property type="protein sequence ID" value="TCN50698.1"/>
    <property type="molecule type" value="Genomic_DNA"/>
</dbReference>
<reference evidence="10 12" key="2">
    <citation type="journal article" date="2018" name="Syst. Appl. Microbiol.">
        <title>Flavobacterium circumlabens sp. nov. and Flavobacterium cupreum sp. nov., two psychrotrophic species isolated from Antarctic environmental samples.</title>
        <authorList>
            <person name="Kralova S."/>
            <person name="Busse H.J."/>
            <person name="Svec P."/>
            <person name="Maslanova I."/>
            <person name="Stankova E."/>
            <person name="Bartak M."/>
            <person name="Sedlacek I."/>
        </authorList>
    </citation>
    <scope>NUCLEOTIDE SEQUENCE [LARGE SCALE GENOMIC DNA]</scope>
    <source>
        <strain evidence="10 12">CCM 8828</strain>
    </source>
</reference>
<comment type="subcellular location">
    <subcellularLocation>
        <location evidence="1">Cell outer membrane</location>
    </subcellularLocation>
</comment>
<proteinExistence type="inferred from homology"/>
<evidence type="ECO:0000259" key="8">
    <source>
        <dbReference type="Pfam" id="PF14322"/>
    </source>
</evidence>
<evidence type="ECO:0000256" key="1">
    <source>
        <dbReference type="ARBA" id="ARBA00004442"/>
    </source>
</evidence>
<protein>
    <submittedName>
        <fullName evidence="9">Outer membrane starch-binding protein</fullName>
    </submittedName>
    <submittedName>
        <fullName evidence="10">RagB/SusD family nutrient uptake outer membrane protein</fullName>
    </submittedName>
</protein>
<dbReference type="AlphaFoldDB" id="A0A4Y7U7S0"/>
<evidence type="ECO:0000313" key="12">
    <source>
        <dbReference type="Proteomes" id="UP000298340"/>
    </source>
</evidence>
<organism evidence="10 12">
    <name type="scientific">Flavobacterium circumlabens</name>
    <dbReference type="NCBI Taxonomy" id="2133765"/>
    <lineage>
        <taxon>Bacteria</taxon>
        <taxon>Pseudomonadati</taxon>
        <taxon>Bacteroidota</taxon>
        <taxon>Flavobacteriia</taxon>
        <taxon>Flavobacteriales</taxon>
        <taxon>Flavobacteriaceae</taxon>
        <taxon>Flavobacterium</taxon>
    </lineage>
</organism>
<feature type="domain" description="SusD-like N-terminal" evidence="8">
    <location>
        <begin position="50"/>
        <end position="224"/>
    </location>
</feature>
<dbReference type="Pfam" id="PF07980">
    <property type="entry name" value="SusD_RagB"/>
    <property type="match status" value="1"/>
</dbReference>
<dbReference type="OrthoDB" id="630434at2"/>
<dbReference type="Gene3D" id="1.25.40.390">
    <property type="match status" value="2"/>
</dbReference>
<keyword evidence="3 6" id="KW-0732">Signal</keyword>
<dbReference type="GO" id="GO:0009279">
    <property type="term" value="C:cell outer membrane"/>
    <property type="evidence" value="ECO:0007669"/>
    <property type="project" value="UniProtKB-SubCell"/>
</dbReference>
<comment type="similarity">
    <text evidence="2">Belongs to the SusD family.</text>
</comment>
<evidence type="ECO:0000256" key="5">
    <source>
        <dbReference type="ARBA" id="ARBA00023237"/>
    </source>
</evidence>
<dbReference type="InterPro" id="IPR011990">
    <property type="entry name" value="TPR-like_helical_dom_sf"/>
</dbReference>
<comment type="caution">
    <text evidence="10">The sequence shown here is derived from an EMBL/GenBank/DDBJ whole genome shotgun (WGS) entry which is preliminary data.</text>
</comment>
<sequence length="449" mass="50089">MKKIYIPFLLCGLLLISATSCDDVLETKLDDEIRSEQAITDLISLKSAVVGLYDKMQSGTYYGGEFILAQELTGGIADATGFQERFSQLDKAIVPTSNTYIQNNWVDVYALVNASNLILSQMEELNLVDNDSKGNALFFRALGHFDALRQFGEFTKPNSKFGIPVSTQFLDAKTALLLPRSSVAASYQQIINDLTLAQTLLKNNANRFLVSKTAVEALLARVYLYKGDYDNAILYATKVISNSSYQLNARYNDIYDTEGSGEAIFELQFLGIDGNSLTEFLSISPPEVSANFNSYFKPMSMDNDPRANLYYNSGKVVFVEKYGSRDSEIDANAIIIKLSEIYLIRAEALARKNQTDLTTALIDLNVVRARALPAKPILLTDVPDFDSFVTILLSERARELGFEGHRWFDVVRLNKAQTILGIDTFRNVYPIPQNEITVSKGMIEQNPGY</sequence>
<accession>A0A4Y7U7S0</accession>
<dbReference type="InterPro" id="IPR012944">
    <property type="entry name" value="SusD_RagB_dom"/>
</dbReference>
<keyword evidence="11" id="KW-1185">Reference proteome</keyword>
<evidence type="ECO:0000313" key="11">
    <source>
        <dbReference type="Proteomes" id="UP000295270"/>
    </source>
</evidence>
<evidence type="ECO:0000313" key="9">
    <source>
        <dbReference type="EMBL" id="TCN50698.1"/>
    </source>
</evidence>